<dbReference type="AlphaFoldDB" id="A0A0A9CKN9"/>
<proteinExistence type="predicted"/>
<reference evidence="1" key="2">
    <citation type="journal article" date="2015" name="Data Brief">
        <title>Shoot transcriptome of the giant reed, Arundo donax.</title>
        <authorList>
            <person name="Barrero R.A."/>
            <person name="Guerrero F.D."/>
            <person name="Moolhuijzen P."/>
            <person name="Goolsby J.A."/>
            <person name="Tidwell J."/>
            <person name="Bellgard S.E."/>
            <person name="Bellgard M.I."/>
        </authorList>
    </citation>
    <scope>NUCLEOTIDE SEQUENCE</scope>
    <source>
        <tissue evidence="1">Shoot tissue taken approximately 20 cm above the soil surface</tissue>
    </source>
</reference>
<dbReference type="EMBL" id="GBRH01222877">
    <property type="protein sequence ID" value="JAD75018.1"/>
    <property type="molecule type" value="Transcribed_RNA"/>
</dbReference>
<reference evidence="1" key="1">
    <citation type="submission" date="2014-09" db="EMBL/GenBank/DDBJ databases">
        <authorList>
            <person name="Magalhaes I.L.F."/>
            <person name="Oliveira U."/>
            <person name="Santos F.R."/>
            <person name="Vidigal T.H.D.A."/>
            <person name="Brescovit A.D."/>
            <person name="Santos A.J."/>
        </authorList>
    </citation>
    <scope>NUCLEOTIDE SEQUENCE</scope>
    <source>
        <tissue evidence="1">Shoot tissue taken approximately 20 cm above the soil surface</tissue>
    </source>
</reference>
<name>A0A0A9CKN9_ARUDO</name>
<accession>A0A0A9CKN9</accession>
<organism evidence="1">
    <name type="scientific">Arundo donax</name>
    <name type="common">Giant reed</name>
    <name type="synonym">Donax arundinaceus</name>
    <dbReference type="NCBI Taxonomy" id="35708"/>
    <lineage>
        <taxon>Eukaryota</taxon>
        <taxon>Viridiplantae</taxon>
        <taxon>Streptophyta</taxon>
        <taxon>Embryophyta</taxon>
        <taxon>Tracheophyta</taxon>
        <taxon>Spermatophyta</taxon>
        <taxon>Magnoliopsida</taxon>
        <taxon>Liliopsida</taxon>
        <taxon>Poales</taxon>
        <taxon>Poaceae</taxon>
        <taxon>PACMAD clade</taxon>
        <taxon>Arundinoideae</taxon>
        <taxon>Arundineae</taxon>
        <taxon>Arundo</taxon>
    </lineage>
</organism>
<protein>
    <submittedName>
        <fullName evidence="1">Myo1</fullName>
    </submittedName>
</protein>
<sequence length="79" mass="8996">MLKPCGTITQVALVSLLRSNLTRLDESRELLSELTCSKDHVCAKLILRKETIIAFISFVLHHLRILKDISCLMLDLFIT</sequence>
<evidence type="ECO:0000313" key="1">
    <source>
        <dbReference type="EMBL" id="JAD75018.1"/>
    </source>
</evidence>